<dbReference type="GO" id="GO:0071897">
    <property type="term" value="P:DNA biosynthetic process"/>
    <property type="evidence" value="ECO:0007669"/>
    <property type="project" value="UniProtKB-KW"/>
</dbReference>
<evidence type="ECO:0000256" key="7">
    <source>
        <dbReference type="ARBA" id="ARBA00022777"/>
    </source>
</evidence>
<evidence type="ECO:0000256" key="4">
    <source>
        <dbReference type="ARBA" id="ARBA00022634"/>
    </source>
</evidence>
<feature type="binding site" evidence="9">
    <location>
        <position position="183"/>
    </location>
    <ligand>
        <name>Zn(2+)</name>
        <dbReference type="ChEBI" id="CHEBI:29105"/>
    </ligand>
</feature>
<dbReference type="HAMAP" id="MF_00124">
    <property type="entry name" value="Thymidine_kinase"/>
    <property type="match status" value="1"/>
</dbReference>
<evidence type="ECO:0000313" key="14">
    <source>
        <dbReference type="EMBL" id="KTD56408.1"/>
    </source>
</evidence>
<comment type="subunit">
    <text evidence="9">Homotetramer.</text>
</comment>
<comment type="similarity">
    <text evidence="1 9 13">Belongs to the thymidine kinase family.</text>
</comment>
<protein>
    <recommendedName>
        <fullName evidence="2 9">Thymidine kinase</fullName>
        <ecNumber evidence="2 9">2.7.1.21</ecNumber>
    </recommendedName>
</protein>
<dbReference type="Gene3D" id="3.30.60.20">
    <property type="match status" value="1"/>
</dbReference>
<dbReference type="eggNOG" id="COG1435">
    <property type="taxonomic scope" value="Bacteria"/>
</dbReference>
<keyword evidence="6 9" id="KW-0547">Nucleotide-binding</keyword>
<keyword evidence="7 9" id="KW-0418">Kinase</keyword>
<dbReference type="EC" id="2.7.1.21" evidence="2 9"/>
<dbReference type="PANTHER" id="PTHR11441:SF0">
    <property type="entry name" value="THYMIDINE KINASE, CYTOSOLIC"/>
    <property type="match status" value="1"/>
</dbReference>
<dbReference type="GO" id="GO:0005524">
    <property type="term" value="F:ATP binding"/>
    <property type="evidence" value="ECO:0007669"/>
    <property type="project" value="UniProtKB-UniRule"/>
</dbReference>
<evidence type="ECO:0000256" key="8">
    <source>
        <dbReference type="ARBA" id="ARBA00022840"/>
    </source>
</evidence>
<feature type="binding site" evidence="9">
    <location>
        <begin position="88"/>
        <end position="91"/>
    </location>
    <ligand>
        <name>ATP</name>
        <dbReference type="ChEBI" id="CHEBI:30616"/>
    </ligand>
</feature>
<evidence type="ECO:0000256" key="10">
    <source>
        <dbReference type="PIRSR" id="PIRSR035805-1"/>
    </source>
</evidence>
<dbReference type="FunFam" id="3.40.50.300:FF:000323">
    <property type="entry name" value="Thymidine kinase"/>
    <property type="match status" value="1"/>
</dbReference>
<dbReference type="GO" id="GO:0046104">
    <property type="term" value="P:thymidine metabolic process"/>
    <property type="evidence" value="ECO:0007669"/>
    <property type="project" value="TreeGrafter"/>
</dbReference>
<dbReference type="SUPFAM" id="SSF52540">
    <property type="entry name" value="P-loop containing nucleoside triphosphate hydrolases"/>
    <property type="match status" value="1"/>
</dbReference>
<dbReference type="STRING" id="1122169.Lsha_2807"/>
<keyword evidence="9" id="KW-0479">Metal-binding</keyword>
<evidence type="ECO:0000256" key="13">
    <source>
        <dbReference type="RuleBase" id="RU004165"/>
    </source>
</evidence>
<keyword evidence="8 9" id="KW-0067">ATP-binding</keyword>
<accession>A0A0W0YHH4</accession>
<evidence type="ECO:0000256" key="11">
    <source>
        <dbReference type="PIRSR" id="PIRSR035805-2"/>
    </source>
</evidence>
<evidence type="ECO:0000313" key="15">
    <source>
        <dbReference type="Proteomes" id="UP000054600"/>
    </source>
</evidence>
<evidence type="ECO:0000256" key="6">
    <source>
        <dbReference type="ARBA" id="ARBA00022741"/>
    </source>
</evidence>
<evidence type="ECO:0000256" key="2">
    <source>
        <dbReference type="ARBA" id="ARBA00012118"/>
    </source>
</evidence>
<comment type="caution">
    <text evidence="14">The sequence shown here is derived from an EMBL/GenBank/DDBJ whole genome shotgun (WGS) entry which is preliminary data.</text>
</comment>
<dbReference type="RefSeq" id="WP_018576503.1">
    <property type="nucleotide sequence ID" value="NZ_KB892387.1"/>
</dbReference>
<evidence type="ECO:0000256" key="12">
    <source>
        <dbReference type="RuleBase" id="RU000544"/>
    </source>
</evidence>
<feature type="active site" description="Proton acceptor" evidence="9 10">
    <location>
        <position position="89"/>
    </location>
</feature>
<dbReference type="GO" id="GO:0004797">
    <property type="term" value="F:thymidine kinase activity"/>
    <property type="evidence" value="ECO:0007669"/>
    <property type="project" value="UniProtKB-UniRule"/>
</dbReference>
<feature type="binding site" evidence="11">
    <location>
        <begin position="171"/>
        <end position="174"/>
    </location>
    <ligand>
        <name>substrate</name>
    </ligand>
</feature>
<dbReference type="NCBIfam" id="NF003300">
    <property type="entry name" value="PRK04296.1-5"/>
    <property type="match status" value="1"/>
</dbReference>
<keyword evidence="5 9" id="KW-0808">Transferase</keyword>
<evidence type="ECO:0000256" key="5">
    <source>
        <dbReference type="ARBA" id="ARBA00022679"/>
    </source>
</evidence>
<dbReference type="Pfam" id="PF00265">
    <property type="entry name" value="TK"/>
    <property type="match status" value="1"/>
</dbReference>
<organism evidence="14 15">
    <name type="scientific">Legionella shakespearei DSM 23087</name>
    <dbReference type="NCBI Taxonomy" id="1122169"/>
    <lineage>
        <taxon>Bacteria</taxon>
        <taxon>Pseudomonadati</taxon>
        <taxon>Pseudomonadota</taxon>
        <taxon>Gammaproteobacteria</taxon>
        <taxon>Legionellales</taxon>
        <taxon>Legionellaceae</taxon>
        <taxon>Legionella</taxon>
    </lineage>
</organism>
<evidence type="ECO:0000256" key="9">
    <source>
        <dbReference type="HAMAP-Rule" id="MF_00124"/>
    </source>
</evidence>
<evidence type="ECO:0000256" key="3">
    <source>
        <dbReference type="ARBA" id="ARBA00022490"/>
    </source>
</evidence>
<dbReference type="PIRSF" id="PIRSF035805">
    <property type="entry name" value="TK_cell"/>
    <property type="match status" value="1"/>
</dbReference>
<reference evidence="14 15" key="1">
    <citation type="submission" date="2015-11" db="EMBL/GenBank/DDBJ databases">
        <title>Genomic analysis of 38 Legionella species identifies large and diverse effector repertoires.</title>
        <authorList>
            <person name="Burstein D."/>
            <person name="Amaro F."/>
            <person name="Zusman T."/>
            <person name="Lifshitz Z."/>
            <person name="Cohen O."/>
            <person name="Gilbert J.A."/>
            <person name="Pupko T."/>
            <person name="Shuman H.A."/>
            <person name="Segal G."/>
        </authorList>
    </citation>
    <scope>NUCLEOTIDE SEQUENCE [LARGE SCALE GENOMIC DNA]</scope>
    <source>
        <strain evidence="14 15">ATCC 49655</strain>
    </source>
</reference>
<gene>
    <name evidence="9" type="primary">tdk</name>
    <name evidence="14" type="ORF">Lsha_2807</name>
</gene>
<feature type="binding site" evidence="9">
    <location>
        <begin position="9"/>
        <end position="16"/>
    </location>
    <ligand>
        <name>ATP</name>
        <dbReference type="ChEBI" id="CHEBI:30616"/>
    </ligand>
</feature>
<dbReference type="SUPFAM" id="SSF57716">
    <property type="entry name" value="Glucocorticoid receptor-like (DNA-binding domain)"/>
    <property type="match status" value="1"/>
</dbReference>
<sequence length="203" mass="22793">MAKLYFYYAAMNAGKSTILLQSSHNYRERGMQTLLFTPSIDTRYQSGTISSRIGLSEEAFAFNSSDDLHAITLNLQQNKTKFACILIDEAQFLTREQVYQLTEITDKMSIPVLAYGLRTDFQGELFPGSQFLLAWADELIELKTICHCGRKAIMNMRIDGKGNAVVEGDQVFIGGNESYVSTCRLHYKSREASSTASRLMALP</sequence>
<dbReference type="AlphaFoldDB" id="A0A0W0YHH4"/>
<keyword evidence="3 9" id="KW-0963">Cytoplasm</keyword>
<name>A0A0W0YHH4_9GAMM</name>
<comment type="subcellular location">
    <subcellularLocation>
        <location evidence="9">Cytoplasm</location>
    </subcellularLocation>
</comment>
<dbReference type="Gene3D" id="3.40.50.300">
    <property type="entry name" value="P-loop containing nucleotide triphosphate hydrolases"/>
    <property type="match status" value="1"/>
</dbReference>
<dbReference type="InterPro" id="IPR027417">
    <property type="entry name" value="P-loop_NTPase"/>
</dbReference>
<dbReference type="OrthoDB" id="9781579at2"/>
<dbReference type="GO" id="GO:0005829">
    <property type="term" value="C:cytosol"/>
    <property type="evidence" value="ECO:0007669"/>
    <property type="project" value="TreeGrafter"/>
</dbReference>
<comment type="catalytic activity">
    <reaction evidence="9 12">
        <text>thymidine + ATP = dTMP + ADP + H(+)</text>
        <dbReference type="Rhea" id="RHEA:19129"/>
        <dbReference type="ChEBI" id="CHEBI:15378"/>
        <dbReference type="ChEBI" id="CHEBI:17748"/>
        <dbReference type="ChEBI" id="CHEBI:30616"/>
        <dbReference type="ChEBI" id="CHEBI:63528"/>
        <dbReference type="ChEBI" id="CHEBI:456216"/>
        <dbReference type="EC" id="2.7.1.21"/>
    </reaction>
</comment>
<feature type="binding site" evidence="9">
    <location>
        <position position="186"/>
    </location>
    <ligand>
        <name>Zn(2+)</name>
        <dbReference type="ChEBI" id="CHEBI:29105"/>
    </ligand>
</feature>
<dbReference type="Proteomes" id="UP000054600">
    <property type="component" value="Unassembled WGS sequence"/>
</dbReference>
<feature type="binding site" evidence="9">
    <location>
        <position position="146"/>
    </location>
    <ligand>
        <name>Zn(2+)</name>
        <dbReference type="ChEBI" id="CHEBI:29105"/>
    </ligand>
</feature>
<keyword evidence="15" id="KW-1185">Reference proteome</keyword>
<dbReference type="PATRIC" id="fig|1122169.6.peg.3228"/>
<dbReference type="InterPro" id="IPR001267">
    <property type="entry name" value="Thymidine_kinase"/>
</dbReference>
<dbReference type="EMBL" id="LNYW01000074">
    <property type="protein sequence ID" value="KTD56408.1"/>
    <property type="molecule type" value="Genomic_DNA"/>
</dbReference>
<feature type="binding site" evidence="9">
    <location>
        <position position="148"/>
    </location>
    <ligand>
        <name>Zn(2+)</name>
        <dbReference type="ChEBI" id="CHEBI:29105"/>
    </ligand>
</feature>
<dbReference type="InterPro" id="IPR020633">
    <property type="entry name" value="Thymidine_kinase_CS"/>
</dbReference>
<evidence type="ECO:0000256" key="1">
    <source>
        <dbReference type="ARBA" id="ARBA00007587"/>
    </source>
</evidence>
<dbReference type="PROSITE" id="PS00603">
    <property type="entry name" value="TK_CELLULAR_TYPE"/>
    <property type="match status" value="1"/>
</dbReference>
<feature type="binding site" evidence="11">
    <location>
        <position position="179"/>
    </location>
    <ligand>
        <name>substrate</name>
    </ligand>
</feature>
<keyword evidence="4 9" id="KW-0237">DNA synthesis</keyword>
<dbReference type="PANTHER" id="PTHR11441">
    <property type="entry name" value="THYMIDINE KINASE"/>
    <property type="match status" value="1"/>
</dbReference>
<proteinExistence type="inferred from homology"/>
<keyword evidence="9" id="KW-0862">Zinc</keyword>
<dbReference type="GO" id="GO:0008270">
    <property type="term" value="F:zinc ion binding"/>
    <property type="evidence" value="ECO:0007669"/>
    <property type="project" value="UniProtKB-UniRule"/>
</dbReference>